<evidence type="ECO:0000313" key="6">
    <source>
        <dbReference type="EMBL" id="PMB98614.1"/>
    </source>
</evidence>
<keyword evidence="1" id="KW-0805">Transcription regulation</keyword>
<dbReference type="EMBL" id="PNFZ01000002">
    <property type="protein sequence ID" value="PMB98614.1"/>
    <property type="molecule type" value="Genomic_DNA"/>
</dbReference>
<reference evidence="6 7" key="1">
    <citation type="submission" date="2017-09" db="EMBL/GenBank/DDBJ databases">
        <title>Bacterial strain isolated from the female urinary microbiota.</title>
        <authorList>
            <person name="Thomas-White K."/>
            <person name="Kumar N."/>
            <person name="Forster S."/>
            <person name="Putonti C."/>
            <person name="Lawley T."/>
            <person name="Wolfe A.J."/>
        </authorList>
    </citation>
    <scope>NUCLEOTIDE SEQUENCE [LARGE SCALE GENOMIC DNA]</scope>
    <source>
        <strain evidence="6 7">UMB0680</strain>
    </source>
</reference>
<organism evidence="6 7">
    <name type="scientific">Brevibacterium luteolum</name>
    <dbReference type="NCBI Taxonomy" id="199591"/>
    <lineage>
        <taxon>Bacteria</taxon>
        <taxon>Bacillati</taxon>
        <taxon>Actinomycetota</taxon>
        <taxon>Actinomycetes</taxon>
        <taxon>Micrococcales</taxon>
        <taxon>Brevibacteriaceae</taxon>
        <taxon>Brevibacterium</taxon>
    </lineage>
</organism>
<evidence type="ECO:0000256" key="2">
    <source>
        <dbReference type="ARBA" id="ARBA00023125"/>
    </source>
</evidence>
<dbReference type="FunFam" id="1.10.10.60:FF:000141">
    <property type="entry name" value="TetR family transcriptional regulator"/>
    <property type="match status" value="1"/>
</dbReference>
<evidence type="ECO:0000259" key="5">
    <source>
        <dbReference type="PROSITE" id="PS50977"/>
    </source>
</evidence>
<feature type="DNA-binding region" description="H-T-H motif" evidence="4">
    <location>
        <begin position="46"/>
        <end position="65"/>
    </location>
</feature>
<dbReference type="Pfam" id="PF17932">
    <property type="entry name" value="TetR_C_24"/>
    <property type="match status" value="1"/>
</dbReference>
<evidence type="ECO:0000313" key="7">
    <source>
        <dbReference type="Proteomes" id="UP000235703"/>
    </source>
</evidence>
<dbReference type="GO" id="GO:0045892">
    <property type="term" value="P:negative regulation of DNA-templated transcription"/>
    <property type="evidence" value="ECO:0007669"/>
    <property type="project" value="UniProtKB-ARBA"/>
</dbReference>
<dbReference type="RefSeq" id="WP_102161245.1">
    <property type="nucleotide sequence ID" value="NZ_JALXRF010000036.1"/>
</dbReference>
<name>A0A2N6PIW7_9MICO</name>
<accession>A0A2N6PIW7</accession>
<dbReference type="Proteomes" id="UP000235703">
    <property type="component" value="Unassembled WGS sequence"/>
</dbReference>
<evidence type="ECO:0000256" key="3">
    <source>
        <dbReference type="ARBA" id="ARBA00023163"/>
    </source>
</evidence>
<dbReference type="Gene3D" id="1.10.10.60">
    <property type="entry name" value="Homeodomain-like"/>
    <property type="match status" value="1"/>
</dbReference>
<dbReference type="PROSITE" id="PS50977">
    <property type="entry name" value="HTH_TETR_2"/>
    <property type="match status" value="1"/>
</dbReference>
<dbReference type="InterPro" id="IPR009057">
    <property type="entry name" value="Homeodomain-like_sf"/>
</dbReference>
<protein>
    <submittedName>
        <fullName evidence="6">TetR family transcriptional regulator</fullName>
    </submittedName>
</protein>
<dbReference type="OrthoDB" id="9179041at2"/>
<dbReference type="SUPFAM" id="SSF46689">
    <property type="entry name" value="Homeodomain-like"/>
    <property type="match status" value="1"/>
</dbReference>
<dbReference type="InterPro" id="IPR001647">
    <property type="entry name" value="HTH_TetR"/>
</dbReference>
<evidence type="ECO:0000256" key="1">
    <source>
        <dbReference type="ARBA" id="ARBA00023015"/>
    </source>
</evidence>
<keyword evidence="2 4" id="KW-0238">DNA-binding</keyword>
<keyword evidence="7" id="KW-1185">Reference proteome</keyword>
<dbReference type="AlphaFoldDB" id="A0A2N6PIW7"/>
<dbReference type="GO" id="GO:0003700">
    <property type="term" value="F:DNA-binding transcription factor activity"/>
    <property type="evidence" value="ECO:0007669"/>
    <property type="project" value="TreeGrafter"/>
</dbReference>
<dbReference type="InterPro" id="IPR041490">
    <property type="entry name" value="KstR2_TetR_C"/>
</dbReference>
<keyword evidence="3" id="KW-0804">Transcription</keyword>
<dbReference type="SUPFAM" id="SSF48498">
    <property type="entry name" value="Tetracyclin repressor-like, C-terminal domain"/>
    <property type="match status" value="1"/>
</dbReference>
<comment type="caution">
    <text evidence="6">The sequence shown here is derived from an EMBL/GenBank/DDBJ whole genome shotgun (WGS) entry which is preliminary data.</text>
</comment>
<dbReference type="PANTHER" id="PTHR30055">
    <property type="entry name" value="HTH-TYPE TRANSCRIPTIONAL REGULATOR RUTR"/>
    <property type="match status" value="1"/>
</dbReference>
<dbReference type="Gene3D" id="1.10.357.10">
    <property type="entry name" value="Tetracycline Repressor, domain 2"/>
    <property type="match status" value="1"/>
</dbReference>
<sequence length="211" mass="22737">MNASALPAAAHSPSGGVRAAAKAQRREAILQAAKGLFARRGFHAVGIEDIGTGAGISGPAVYRHFASKEAILIELLVGISEYLHTGGRELLAQATGASGAAALIGRLIDFHVDFAVREPELIRIQDRDFTALPDEARRRVRQLQRQYVTLWAEQLTDLDPALSLDEATVRVHAVFGMINSTPYVARRIDRDIVRVQLLTGARASVGLPTRG</sequence>
<dbReference type="PANTHER" id="PTHR30055:SF237">
    <property type="entry name" value="TRANSCRIPTIONAL REPRESSOR MCE3R"/>
    <property type="match status" value="1"/>
</dbReference>
<proteinExistence type="predicted"/>
<evidence type="ECO:0000256" key="4">
    <source>
        <dbReference type="PROSITE-ProRule" id="PRU00335"/>
    </source>
</evidence>
<dbReference type="Pfam" id="PF00440">
    <property type="entry name" value="TetR_N"/>
    <property type="match status" value="1"/>
</dbReference>
<feature type="domain" description="HTH tetR-type" evidence="5">
    <location>
        <begin position="23"/>
        <end position="83"/>
    </location>
</feature>
<dbReference type="InterPro" id="IPR050109">
    <property type="entry name" value="HTH-type_TetR-like_transc_reg"/>
</dbReference>
<gene>
    <name evidence="6" type="ORF">CJ198_04615</name>
</gene>
<dbReference type="InterPro" id="IPR036271">
    <property type="entry name" value="Tet_transcr_reg_TetR-rel_C_sf"/>
</dbReference>
<dbReference type="GO" id="GO:0000976">
    <property type="term" value="F:transcription cis-regulatory region binding"/>
    <property type="evidence" value="ECO:0007669"/>
    <property type="project" value="TreeGrafter"/>
</dbReference>
<dbReference type="PRINTS" id="PR00455">
    <property type="entry name" value="HTHTETR"/>
</dbReference>